<dbReference type="InterPro" id="IPR011990">
    <property type="entry name" value="TPR-like_helical_dom_sf"/>
</dbReference>
<organism evidence="1">
    <name type="scientific">mine drainage metagenome</name>
    <dbReference type="NCBI Taxonomy" id="410659"/>
    <lineage>
        <taxon>unclassified sequences</taxon>
        <taxon>metagenomes</taxon>
        <taxon>ecological metagenomes</taxon>
    </lineage>
</organism>
<dbReference type="EMBL" id="AUZX01011240">
    <property type="protein sequence ID" value="EQD43955.1"/>
    <property type="molecule type" value="Genomic_DNA"/>
</dbReference>
<accession>T1APE5</accession>
<sequence length="300" mass="33288">MKNNQEVSMRQVQRKPTLRRDIGVLALVWAGATLAGARPAQAASYAANTGLYAAFSHYKKGDYTLAFREFLGLARLGQPLAQLDVGYMYAAGRGTQLNDIEAYAWAMLASENGQARGAKLAKRLLPDLELAPGSRRIAGWVTARYTPAVLERTLLPRYQSRALQHGEHAQMRACSPVHVFRPRFPIREQMDGEQGRLVVTFTVMPDGTARVPHVLFEMPLPHKGDFVALTHESILRSRFAVRPAADGPIQCSIYFQFVQRLLVSSEYPGLNSYLDQAREQAHKGEPLAQLNYGMLLAGLP</sequence>
<reference evidence="1" key="2">
    <citation type="journal article" date="2014" name="ISME J.">
        <title>Microbial stratification in low pH oxic and suboxic macroscopic growths along an acid mine drainage.</title>
        <authorList>
            <person name="Mendez-Garcia C."/>
            <person name="Mesa V."/>
            <person name="Sprenger R.R."/>
            <person name="Richter M."/>
            <person name="Diez M.S."/>
            <person name="Solano J."/>
            <person name="Bargiela R."/>
            <person name="Golyshina O.V."/>
            <person name="Manteca A."/>
            <person name="Ramos J.L."/>
            <person name="Gallego J.R."/>
            <person name="Llorente I."/>
            <person name="Martins Dos Santos V.A."/>
            <person name="Jensen O.N."/>
            <person name="Pelaez A.I."/>
            <person name="Sanchez J."/>
            <person name="Ferrer M."/>
        </authorList>
    </citation>
    <scope>NUCLEOTIDE SEQUENCE</scope>
</reference>
<dbReference type="SMART" id="SM00671">
    <property type="entry name" value="SEL1"/>
    <property type="match status" value="1"/>
</dbReference>
<dbReference type="AlphaFoldDB" id="T1APE5"/>
<dbReference type="Gene3D" id="1.25.40.10">
    <property type="entry name" value="Tetratricopeptide repeat domain"/>
    <property type="match status" value="1"/>
</dbReference>
<comment type="caution">
    <text evidence="1">The sequence shown here is derived from an EMBL/GenBank/DDBJ whole genome shotgun (WGS) entry which is preliminary data.</text>
</comment>
<protein>
    <submittedName>
        <fullName evidence="1">TonB family protein</fullName>
    </submittedName>
</protein>
<name>T1APE5_9ZZZZ</name>
<feature type="non-terminal residue" evidence="1">
    <location>
        <position position="300"/>
    </location>
</feature>
<evidence type="ECO:0000313" key="1">
    <source>
        <dbReference type="EMBL" id="EQD43955.1"/>
    </source>
</evidence>
<gene>
    <name evidence="1" type="ORF">B1A_15320</name>
</gene>
<dbReference type="InterPro" id="IPR006597">
    <property type="entry name" value="Sel1-like"/>
</dbReference>
<proteinExistence type="predicted"/>
<dbReference type="SUPFAM" id="SSF81901">
    <property type="entry name" value="HCP-like"/>
    <property type="match status" value="1"/>
</dbReference>
<reference evidence="1" key="1">
    <citation type="submission" date="2013-08" db="EMBL/GenBank/DDBJ databases">
        <authorList>
            <person name="Mendez C."/>
            <person name="Richter M."/>
            <person name="Ferrer M."/>
            <person name="Sanchez J."/>
        </authorList>
    </citation>
    <scope>NUCLEOTIDE SEQUENCE</scope>
</reference>